<feature type="transmembrane region" description="Helical" evidence="7">
    <location>
        <begin position="421"/>
        <end position="439"/>
    </location>
</feature>
<evidence type="ECO:0000256" key="3">
    <source>
        <dbReference type="ARBA" id="ARBA00022989"/>
    </source>
</evidence>
<evidence type="ECO:0000313" key="9">
    <source>
        <dbReference type="Proteomes" id="UP001652582"/>
    </source>
</evidence>
<comment type="subcellular location">
    <subcellularLocation>
        <location evidence="1">Membrane</location>
        <topology evidence="1">Multi-pass membrane protein</topology>
    </subcellularLocation>
</comment>
<evidence type="ECO:0000256" key="4">
    <source>
        <dbReference type="ARBA" id="ARBA00023136"/>
    </source>
</evidence>
<dbReference type="GO" id="GO:0005886">
    <property type="term" value="C:plasma membrane"/>
    <property type="evidence" value="ECO:0007669"/>
    <property type="project" value="UniProtKB-SubCell"/>
</dbReference>
<dbReference type="Gene3D" id="1.20.1250.20">
    <property type="entry name" value="MFS general substrate transporter like domains"/>
    <property type="match status" value="1"/>
</dbReference>
<dbReference type="RefSeq" id="XP_023938574.2">
    <property type="nucleotide sequence ID" value="XM_024082806.2"/>
</dbReference>
<dbReference type="AlphaFoldDB" id="A0A6J1MVK8"/>
<evidence type="ECO:0000313" key="10">
    <source>
        <dbReference type="RefSeq" id="XP_023938574.2"/>
    </source>
</evidence>
<feature type="domain" description="Major facilitator superfamily (MFS) profile" evidence="8">
    <location>
        <begin position="15"/>
        <end position="443"/>
    </location>
</feature>
<sequence length="467" mass="51202">MKINLASSLIRQYAAVITVNLGVVSTGMSLSWPSPMLVKLRNETETTLSRPITEEEGSWIVSGGFLLGILGNLVGGMLLDAVGRKYCFLLLSLPKFLMSMLFIFATEVWMLIFGRVIMIMTDCFLFMVVPIYASEIASKDHRGSLGTLMQIFSTLGIVVTLSVGPFVSYTTFNIVFASVIAASSLPVLLLPDSPFYLYSKGRTEEALEVLLQYRASEVEAKQELQEYQDSANNVEKIDKKKLLKTKTFLKSLALGFLLFGGSQLVGFNAVQFYLQTILVSTKTSVKPEVASVVIGLIQLFASFCTPLILTKCGRRPVLIGSLSGMFLGMVGLGTFFKLTEAEDVEIRGFLNFLPIISLIIVIYCYSAGIGSIVWLVTAEVFDGPSRAFGISITSISTVVAIFFTTKYFALMTSALGPHVTYWLFSAVCVVIGTLIALFVPETKGKTFSEIQRDLGGETEEKHDKERA</sequence>
<keyword evidence="9" id="KW-1185">Reference proteome</keyword>
<dbReference type="Proteomes" id="UP001652582">
    <property type="component" value="Chromosome 24"/>
</dbReference>
<keyword evidence="6" id="KW-0175">Coiled coil</keyword>
<dbReference type="InterPro" id="IPR005828">
    <property type="entry name" value="MFS_sugar_transport-like"/>
</dbReference>
<organism evidence="9 10">
    <name type="scientific">Bicyclus anynana</name>
    <name type="common">Squinting bush brown butterfly</name>
    <dbReference type="NCBI Taxonomy" id="110368"/>
    <lineage>
        <taxon>Eukaryota</taxon>
        <taxon>Metazoa</taxon>
        <taxon>Ecdysozoa</taxon>
        <taxon>Arthropoda</taxon>
        <taxon>Hexapoda</taxon>
        <taxon>Insecta</taxon>
        <taxon>Pterygota</taxon>
        <taxon>Neoptera</taxon>
        <taxon>Endopterygota</taxon>
        <taxon>Lepidoptera</taxon>
        <taxon>Glossata</taxon>
        <taxon>Ditrysia</taxon>
        <taxon>Papilionoidea</taxon>
        <taxon>Nymphalidae</taxon>
        <taxon>Satyrinae</taxon>
        <taxon>Satyrini</taxon>
        <taxon>Mycalesina</taxon>
        <taxon>Bicyclus</taxon>
    </lineage>
</organism>
<evidence type="ECO:0000256" key="2">
    <source>
        <dbReference type="ARBA" id="ARBA00022692"/>
    </source>
</evidence>
<dbReference type="OrthoDB" id="8120565at2759"/>
<dbReference type="PROSITE" id="PS00216">
    <property type="entry name" value="SUGAR_TRANSPORT_1"/>
    <property type="match status" value="1"/>
</dbReference>
<dbReference type="PRINTS" id="PR00171">
    <property type="entry name" value="SUGRTRNSPORT"/>
</dbReference>
<feature type="transmembrane region" description="Helical" evidence="7">
    <location>
        <begin position="145"/>
        <end position="166"/>
    </location>
</feature>
<evidence type="ECO:0000256" key="5">
    <source>
        <dbReference type="ARBA" id="ARBA00023180"/>
    </source>
</evidence>
<dbReference type="InterPro" id="IPR003663">
    <property type="entry name" value="Sugar/inositol_transpt"/>
</dbReference>
<feature type="transmembrane region" description="Helical" evidence="7">
    <location>
        <begin position="86"/>
        <end position="106"/>
    </location>
</feature>
<accession>A0A6J1MVK8</accession>
<keyword evidence="2 7" id="KW-0812">Transmembrane</keyword>
<feature type="transmembrane region" description="Helical" evidence="7">
    <location>
        <begin position="388"/>
        <end position="409"/>
    </location>
</feature>
<dbReference type="GO" id="GO:0022857">
    <property type="term" value="F:transmembrane transporter activity"/>
    <property type="evidence" value="ECO:0007669"/>
    <property type="project" value="InterPro"/>
</dbReference>
<evidence type="ECO:0000259" key="8">
    <source>
        <dbReference type="PROSITE" id="PS50850"/>
    </source>
</evidence>
<gene>
    <name evidence="10" type="primary">LOC112046231</name>
</gene>
<dbReference type="InterPro" id="IPR036259">
    <property type="entry name" value="MFS_trans_sf"/>
</dbReference>
<dbReference type="PROSITE" id="PS50850">
    <property type="entry name" value="MFS"/>
    <property type="match status" value="1"/>
</dbReference>
<feature type="transmembrane region" description="Helical" evidence="7">
    <location>
        <begin position="12"/>
        <end position="32"/>
    </location>
</feature>
<dbReference type="InterPro" id="IPR005829">
    <property type="entry name" value="Sugar_transporter_CS"/>
</dbReference>
<feature type="transmembrane region" description="Helical" evidence="7">
    <location>
        <begin position="172"/>
        <end position="190"/>
    </location>
</feature>
<feature type="transmembrane region" description="Helical" evidence="7">
    <location>
        <begin position="59"/>
        <end position="79"/>
    </location>
</feature>
<feature type="transmembrane region" description="Helical" evidence="7">
    <location>
        <begin position="348"/>
        <end position="376"/>
    </location>
</feature>
<keyword evidence="5" id="KW-0325">Glycoprotein</keyword>
<feature type="transmembrane region" description="Helical" evidence="7">
    <location>
        <begin position="316"/>
        <end position="336"/>
    </location>
</feature>
<feature type="coiled-coil region" evidence="6">
    <location>
        <begin position="210"/>
        <end position="237"/>
    </location>
</feature>
<dbReference type="KEGG" id="bany:112046231"/>
<keyword evidence="4 7" id="KW-0472">Membrane</keyword>
<evidence type="ECO:0000256" key="1">
    <source>
        <dbReference type="ARBA" id="ARBA00004141"/>
    </source>
</evidence>
<name>A0A6J1MVK8_BICAN</name>
<keyword evidence="3 7" id="KW-1133">Transmembrane helix</keyword>
<dbReference type="GeneID" id="112046231"/>
<dbReference type="SUPFAM" id="SSF103473">
    <property type="entry name" value="MFS general substrate transporter"/>
    <property type="match status" value="1"/>
</dbReference>
<proteinExistence type="predicted"/>
<feature type="transmembrane region" description="Helical" evidence="7">
    <location>
        <begin position="112"/>
        <end position="133"/>
    </location>
</feature>
<dbReference type="InterPro" id="IPR050549">
    <property type="entry name" value="MFS_Trehalose_Transporter"/>
</dbReference>
<dbReference type="Pfam" id="PF00083">
    <property type="entry name" value="Sugar_tr"/>
    <property type="match status" value="1"/>
</dbReference>
<reference evidence="10" key="1">
    <citation type="submission" date="2025-08" db="UniProtKB">
        <authorList>
            <consortium name="RefSeq"/>
        </authorList>
    </citation>
    <scope>IDENTIFICATION</scope>
</reference>
<dbReference type="InterPro" id="IPR020846">
    <property type="entry name" value="MFS_dom"/>
</dbReference>
<dbReference type="PANTHER" id="PTHR48021:SF1">
    <property type="entry name" value="GH07001P-RELATED"/>
    <property type="match status" value="1"/>
</dbReference>
<evidence type="ECO:0000256" key="6">
    <source>
        <dbReference type="SAM" id="Coils"/>
    </source>
</evidence>
<feature type="transmembrane region" description="Helical" evidence="7">
    <location>
        <begin position="289"/>
        <end position="309"/>
    </location>
</feature>
<feature type="transmembrane region" description="Helical" evidence="7">
    <location>
        <begin position="248"/>
        <end position="269"/>
    </location>
</feature>
<evidence type="ECO:0000256" key="7">
    <source>
        <dbReference type="SAM" id="Phobius"/>
    </source>
</evidence>
<dbReference type="PANTHER" id="PTHR48021">
    <property type="match status" value="1"/>
</dbReference>
<protein>
    <submittedName>
        <fullName evidence="10">Facilitated trehalose transporter Tret1</fullName>
    </submittedName>
</protein>